<keyword evidence="8" id="KW-0460">Magnesium</keyword>
<protein>
    <recommendedName>
        <fullName evidence="3">FAD:protein FMN transferase</fullName>
        <ecNumber evidence="2">2.7.1.180</ecNumber>
    </recommendedName>
    <alternativeName>
        <fullName evidence="9">Flavin transferase</fullName>
    </alternativeName>
</protein>
<dbReference type="SUPFAM" id="SSF143631">
    <property type="entry name" value="ApbE-like"/>
    <property type="match status" value="1"/>
</dbReference>
<evidence type="ECO:0000256" key="8">
    <source>
        <dbReference type="ARBA" id="ARBA00022842"/>
    </source>
</evidence>
<evidence type="ECO:0000256" key="10">
    <source>
        <dbReference type="ARBA" id="ARBA00048540"/>
    </source>
</evidence>
<evidence type="ECO:0000256" key="4">
    <source>
        <dbReference type="ARBA" id="ARBA00022630"/>
    </source>
</evidence>
<keyword evidence="6" id="KW-0479">Metal-binding</keyword>
<sequence>MTGHTATRDWRVWGTDARLVLDGHGADDPARMNRAVTLVDGLLAEIDLACSRFRSDSELNRLHASLPTGAEVSPLLATLVRAALDAAALTEGRVDPTLRYAMDAVGYDRDIDLIEDDGGLVRAVVSPRPGWRSVGLQGHTLKVPAHLALDLGATAKAVASDRTAALVHEELGGGVLVSIGGDIATSGPAPEAGWTITVRDTPGDPAARVALGPDRALATSSTQKRRWNRAGLTRHHILDPGTGVPADPVWHTVTVAARTCVRANSFSTGAIVAGHDAPAWLDAHGVPARLVGRDGTIAFTGDWPADAELGRDAETVAVRSAA</sequence>
<proteinExistence type="predicted"/>
<dbReference type="Gene3D" id="3.10.520.10">
    <property type="entry name" value="ApbE-like domains"/>
    <property type="match status" value="1"/>
</dbReference>
<dbReference type="InterPro" id="IPR024932">
    <property type="entry name" value="ApbE"/>
</dbReference>
<keyword evidence="4" id="KW-0285">Flavoprotein</keyword>
<evidence type="ECO:0000313" key="12">
    <source>
        <dbReference type="Proteomes" id="UP001597042"/>
    </source>
</evidence>
<name>A0ABW2ZRF6_9MICO</name>
<comment type="cofactor">
    <cofactor evidence="1">
        <name>Mg(2+)</name>
        <dbReference type="ChEBI" id="CHEBI:18420"/>
    </cofactor>
</comment>
<accession>A0ABW2ZRF6</accession>
<evidence type="ECO:0000256" key="2">
    <source>
        <dbReference type="ARBA" id="ARBA00011955"/>
    </source>
</evidence>
<dbReference type="EMBL" id="JBHTIM010000001">
    <property type="protein sequence ID" value="MFD0781221.1"/>
    <property type="molecule type" value="Genomic_DNA"/>
</dbReference>
<evidence type="ECO:0000256" key="9">
    <source>
        <dbReference type="ARBA" id="ARBA00031306"/>
    </source>
</evidence>
<keyword evidence="12" id="KW-1185">Reference proteome</keyword>
<dbReference type="EC" id="2.7.1.180" evidence="2"/>
<dbReference type="InterPro" id="IPR003374">
    <property type="entry name" value="ApbE-like_sf"/>
</dbReference>
<keyword evidence="7" id="KW-0274">FAD</keyword>
<dbReference type="Pfam" id="PF02424">
    <property type="entry name" value="ApbE"/>
    <property type="match status" value="1"/>
</dbReference>
<evidence type="ECO:0000256" key="7">
    <source>
        <dbReference type="ARBA" id="ARBA00022827"/>
    </source>
</evidence>
<dbReference type="PANTHER" id="PTHR30040">
    <property type="entry name" value="THIAMINE BIOSYNTHESIS LIPOPROTEIN APBE"/>
    <property type="match status" value="1"/>
</dbReference>
<dbReference type="RefSeq" id="WP_378750003.1">
    <property type="nucleotide sequence ID" value="NZ_JBHSSV010000002.1"/>
</dbReference>
<dbReference type="PANTHER" id="PTHR30040:SF2">
    <property type="entry name" value="FAD:PROTEIN FMN TRANSFERASE"/>
    <property type="match status" value="1"/>
</dbReference>
<keyword evidence="5 11" id="KW-0808">Transferase</keyword>
<evidence type="ECO:0000256" key="6">
    <source>
        <dbReference type="ARBA" id="ARBA00022723"/>
    </source>
</evidence>
<comment type="catalytic activity">
    <reaction evidence="10">
        <text>L-threonyl-[protein] + FAD = FMN-L-threonyl-[protein] + AMP + H(+)</text>
        <dbReference type="Rhea" id="RHEA:36847"/>
        <dbReference type="Rhea" id="RHEA-COMP:11060"/>
        <dbReference type="Rhea" id="RHEA-COMP:11061"/>
        <dbReference type="ChEBI" id="CHEBI:15378"/>
        <dbReference type="ChEBI" id="CHEBI:30013"/>
        <dbReference type="ChEBI" id="CHEBI:57692"/>
        <dbReference type="ChEBI" id="CHEBI:74257"/>
        <dbReference type="ChEBI" id="CHEBI:456215"/>
        <dbReference type="EC" id="2.7.1.180"/>
    </reaction>
</comment>
<comment type="caution">
    <text evidence="11">The sequence shown here is derived from an EMBL/GenBank/DDBJ whole genome shotgun (WGS) entry which is preliminary data.</text>
</comment>
<evidence type="ECO:0000256" key="1">
    <source>
        <dbReference type="ARBA" id="ARBA00001946"/>
    </source>
</evidence>
<evidence type="ECO:0000256" key="3">
    <source>
        <dbReference type="ARBA" id="ARBA00016337"/>
    </source>
</evidence>
<dbReference type="GO" id="GO:0016740">
    <property type="term" value="F:transferase activity"/>
    <property type="evidence" value="ECO:0007669"/>
    <property type="project" value="UniProtKB-KW"/>
</dbReference>
<evidence type="ECO:0000256" key="5">
    <source>
        <dbReference type="ARBA" id="ARBA00022679"/>
    </source>
</evidence>
<reference evidence="12" key="1">
    <citation type="journal article" date="2019" name="Int. J. Syst. Evol. Microbiol.">
        <title>The Global Catalogue of Microorganisms (GCM) 10K type strain sequencing project: providing services to taxonomists for standard genome sequencing and annotation.</title>
        <authorList>
            <consortium name="The Broad Institute Genomics Platform"/>
            <consortium name="The Broad Institute Genome Sequencing Center for Infectious Disease"/>
            <person name="Wu L."/>
            <person name="Ma J."/>
        </authorList>
    </citation>
    <scope>NUCLEOTIDE SEQUENCE [LARGE SCALE GENOMIC DNA]</scope>
    <source>
        <strain evidence="12">CCUG 50754</strain>
    </source>
</reference>
<organism evidence="11 12">
    <name type="scientific">Microbacterium koreense</name>
    <dbReference type="NCBI Taxonomy" id="323761"/>
    <lineage>
        <taxon>Bacteria</taxon>
        <taxon>Bacillati</taxon>
        <taxon>Actinomycetota</taxon>
        <taxon>Actinomycetes</taxon>
        <taxon>Micrococcales</taxon>
        <taxon>Microbacteriaceae</taxon>
        <taxon>Microbacterium</taxon>
    </lineage>
</organism>
<dbReference type="Proteomes" id="UP001597042">
    <property type="component" value="Unassembled WGS sequence"/>
</dbReference>
<gene>
    <name evidence="11" type="ORF">ACFQZV_07890</name>
</gene>
<evidence type="ECO:0000313" key="11">
    <source>
        <dbReference type="EMBL" id="MFD0781221.1"/>
    </source>
</evidence>